<protein>
    <submittedName>
        <fullName evidence="1">Uncharacterized protein</fullName>
    </submittedName>
</protein>
<proteinExistence type="predicted"/>
<evidence type="ECO:0000313" key="2">
    <source>
        <dbReference type="Proteomes" id="UP001281147"/>
    </source>
</evidence>
<organism evidence="1 2">
    <name type="scientific">Vermiconidia calcicola</name>
    <dbReference type="NCBI Taxonomy" id="1690605"/>
    <lineage>
        <taxon>Eukaryota</taxon>
        <taxon>Fungi</taxon>
        <taxon>Dikarya</taxon>
        <taxon>Ascomycota</taxon>
        <taxon>Pezizomycotina</taxon>
        <taxon>Dothideomycetes</taxon>
        <taxon>Dothideomycetidae</taxon>
        <taxon>Mycosphaerellales</taxon>
        <taxon>Extremaceae</taxon>
        <taxon>Vermiconidia</taxon>
    </lineage>
</organism>
<dbReference type="Proteomes" id="UP001281147">
    <property type="component" value="Unassembled WGS sequence"/>
</dbReference>
<accession>A0ACC3NJZ3</accession>
<dbReference type="EMBL" id="JAUTXU010000037">
    <property type="protein sequence ID" value="KAK3717473.1"/>
    <property type="molecule type" value="Genomic_DNA"/>
</dbReference>
<sequence length="893" mass="93880">MKLTHITVALSLAYGAVGQVFNPFTDSNGIDFWQATWNTKVKGTKGEAQWGIALPPASETGLKNEYIGRLVVPKTNSGTWMGLSHASEMTSALLLITWLDGDEVKTSFRYATGYVAPEIYTGNATLSVISQSSNKTHYELTYLCEGCWSWEQDGVIGSQVPATTASAAQIMGWAQATSAPTNPGDADADIKQHANDGLFGAVVASARNSAYTKWTSLATATAGTPAATPTGNSTGHASATGAPSSAVPSATGAACPRSNPVTNQTWDYIIVGAGAGGIPLADKLSESGKSVLLIERGPPSSGRWGGTMKPDWLVGTNLTRFDVPGLDNQIWADSAGIACTDIGVMAGCVLGGGTAVNAGLWWRANPDDFDYNFPAGWKAADVEPAVARVFDRIPFTERPSMDGVLYKPEGYNVVAGALAAAGWQNVSADGVPARKNFTFSHPDHMFSGGERGGPLATYLVTASERKNFKLITNTSVNRVIRSGGKITGVEIKAFLKGGQCGTVKVKSTGKVILSAGAFGTPKILFRSGIGPQDQLEIVKKAEPTKMVNSAQWINLPVGDNLDDHVNTDIVITHPNVSFYDFYKAYDHPIKADKESYLEDRSGILAQSAPNLATVFWHEIEGDDGITRQLQWTARVEGSHVISSKKAMTISQYLGRGATSRGRTTINAALNMVVSKPPYLHNKHDVAAVAAGIETLRNSLSYDPAIEIVYPPKNQTTAKFLASYPLTTSYRSANHWMGSCKMGLDSGLRNEGTSVVDTNAKVYGTDNLFIVDASIFPGMVSTNPSALIVAAAEHASQLILGLANNSSAPVPVSSSRALSSSAHTVAWSSFETASSSSMAGRSSAVPANSTVVGPTGTGLPTSGSPIATASSPSTNGGVQPLSMRAELKHALGES</sequence>
<evidence type="ECO:0000313" key="1">
    <source>
        <dbReference type="EMBL" id="KAK3717473.1"/>
    </source>
</evidence>
<keyword evidence="2" id="KW-1185">Reference proteome</keyword>
<comment type="caution">
    <text evidence="1">The sequence shown here is derived from an EMBL/GenBank/DDBJ whole genome shotgun (WGS) entry which is preliminary data.</text>
</comment>
<reference evidence="1" key="1">
    <citation type="submission" date="2023-07" db="EMBL/GenBank/DDBJ databases">
        <title>Black Yeasts Isolated from many extreme environments.</title>
        <authorList>
            <person name="Coleine C."/>
            <person name="Stajich J.E."/>
            <person name="Selbmann L."/>
        </authorList>
    </citation>
    <scope>NUCLEOTIDE SEQUENCE</scope>
    <source>
        <strain evidence="1">CCFEE 5714</strain>
    </source>
</reference>
<name>A0ACC3NJZ3_9PEZI</name>
<gene>
    <name evidence="1" type="ORF">LTR37_005863</name>
</gene>